<dbReference type="AlphaFoldDB" id="L8J3Q1"/>
<name>L8J3Q1_9GAMM</name>
<reference evidence="1 2" key="1">
    <citation type="submission" date="2012-12" db="EMBL/GenBank/DDBJ databases">
        <title>Genome Assembly of Photobacterium sp. AK15.</title>
        <authorList>
            <person name="Khatri I."/>
            <person name="Vaidya B."/>
            <person name="Srinivas T.N.R."/>
            <person name="Subramanian S."/>
            <person name="Pinnaka A."/>
        </authorList>
    </citation>
    <scope>NUCLEOTIDE SEQUENCE [LARGE SCALE GENOMIC DNA]</scope>
    <source>
        <strain evidence="1 2">AK15</strain>
    </source>
</reference>
<evidence type="ECO:0000313" key="2">
    <source>
        <dbReference type="Proteomes" id="UP000011134"/>
    </source>
</evidence>
<keyword evidence="2" id="KW-1185">Reference proteome</keyword>
<dbReference type="PATRIC" id="fig|1056511.3.peg.4541"/>
<sequence length="143" mass="16524">MVNSYKLKSSNGTVDLYGERPNEDSEIKKMVAEIKIIAPSFATKNIDGNSNIDQFNTEEVVKITEYHLEQVNPEVGSLLKDVKRLNSIEDNDIEKYMILVIPKYENSQIKPNLQKSLSSISISDNCRELFYPNDHFRVRIWKL</sequence>
<organism evidence="1 2">
    <name type="scientific">Photobacterium marinum</name>
    <dbReference type="NCBI Taxonomy" id="1056511"/>
    <lineage>
        <taxon>Bacteria</taxon>
        <taxon>Pseudomonadati</taxon>
        <taxon>Pseudomonadota</taxon>
        <taxon>Gammaproteobacteria</taxon>
        <taxon>Vibrionales</taxon>
        <taxon>Vibrionaceae</taxon>
        <taxon>Photobacterium</taxon>
    </lineage>
</organism>
<evidence type="ECO:0000313" key="1">
    <source>
        <dbReference type="EMBL" id="ELR63485.1"/>
    </source>
</evidence>
<protein>
    <submittedName>
        <fullName evidence="1">Uncharacterized protein</fullName>
    </submittedName>
</protein>
<dbReference type="EMBL" id="AMZO01000039">
    <property type="protein sequence ID" value="ELR63485.1"/>
    <property type="molecule type" value="Genomic_DNA"/>
</dbReference>
<gene>
    <name evidence="1" type="ORF">C942_03616</name>
</gene>
<dbReference type="Proteomes" id="UP000011134">
    <property type="component" value="Unassembled WGS sequence"/>
</dbReference>
<comment type="caution">
    <text evidence="1">The sequence shown here is derived from an EMBL/GenBank/DDBJ whole genome shotgun (WGS) entry which is preliminary data.</text>
</comment>
<proteinExistence type="predicted"/>
<accession>L8J3Q1</accession>